<dbReference type="AlphaFoldDB" id="V9FX83"/>
<dbReference type="Proteomes" id="UP000018721">
    <property type="component" value="Unassembled WGS sequence"/>
</dbReference>
<sequence>MVVAVPDETNLVREPPLLVKQTSANFMDSVEGRLLRGYSSKEEERVGFGTLVNAVKKVIDDEKKILDAEITPKELRKALGFSRKFGIEELKKLDSTTKRK</sequence>
<proteinExistence type="predicted"/>
<organism evidence="1 2">
    <name type="scientific">Phytophthora nicotianae P1569</name>
    <dbReference type="NCBI Taxonomy" id="1317065"/>
    <lineage>
        <taxon>Eukaryota</taxon>
        <taxon>Sar</taxon>
        <taxon>Stramenopiles</taxon>
        <taxon>Oomycota</taxon>
        <taxon>Peronosporomycetes</taxon>
        <taxon>Peronosporales</taxon>
        <taxon>Peronosporaceae</taxon>
        <taxon>Phytophthora</taxon>
    </lineage>
</organism>
<dbReference type="HOGENOM" id="CLU_2311693_0_0_1"/>
<comment type="caution">
    <text evidence="1">The sequence shown here is derived from an EMBL/GenBank/DDBJ whole genome shotgun (WGS) entry which is preliminary data.</text>
</comment>
<name>V9FX83_PHYNI</name>
<reference evidence="1 2" key="1">
    <citation type="submission" date="2013-11" db="EMBL/GenBank/DDBJ databases">
        <title>The Genome Sequence of Phytophthora parasitica P1569.</title>
        <authorList>
            <consortium name="The Broad Institute Genomics Platform"/>
            <person name="Russ C."/>
            <person name="Tyler B."/>
            <person name="Panabieres F."/>
            <person name="Shan W."/>
            <person name="Tripathy S."/>
            <person name="Grunwald N."/>
            <person name="Machado M."/>
            <person name="Johnson C.S."/>
            <person name="Arredondo F."/>
            <person name="Hong C."/>
            <person name="Coffey M."/>
            <person name="Young S.K."/>
            <person name="Zeng Q."/>
            <person name="Gargeya S."/>
            <person name="Fitzgerald M."/>
            <person name="Abouelleil A."/>
            <person name="Alvarado L."/>
            <person name="Chapman S.B."/>
            <person name="Gainer-Dewar J."/>
            <person name="Goldberg J."/>
            <person name="Griggs A."/>
            <person name="Gujja S."/>
            <person name="Hansen M."/>
            <person name="Howarth C."/>
            <person name="Imamovic A."/>
            <person name="Ireland A."/>
            <person name="Larimer J."/>
            <person name="McCowan C."/>
            <person name="Murphy C."/>
            <person name="Pearson M."/>
            <person name="Poon T.W."/>
            <person name="Priest M."/>
            <person name="Roberts A."/>
            <person name="Saif S."/>
            <person name="Shea T."/>
            <person name="Sykes S."/>
            <person name="Wortman J."/>
            <person name="Nusbaum C."/>
            <person name="Birren B."/>
        </authorList>
    </citation>
    <scope>NUCLEOTIDE SEQUENCE [LARGE SCALE GENOMIC DNA]</scope>
    <source>
        <strain evidence="1 2">P1569</strain>
    </source>
</reference>
<dbReference type="OrthoDB" id="10545553at2759"/>
<evidence type="ECO:0000313" key="2">
    <source>
        <dbReference type="Proteomes" id="UP000018721"/>
    </source>
</evidence>
<protein>
    <submittedName>
        <fullName evidence="1">Uncharacterized protein</fullName>
    </submittedName>
</protein>
<gene>
    <name evidence="1" type="ORF">F443_01976</name>
</gene>
<accession>V9FX83</accession>
<dbReference type="EMBL" id="ANIZ01000323">
    <property type="protein sequence ID" value="ETI55358.1"/>
    <property type="molecule type" value="Genomic_DNA"/>
</dbReference>
<evidence type="ECO:0000313" key="1">
    <source>
        <dbReference type="EMBL" id="ETI55358.1"/>
    </source>
</evidence>
<keyword evidence="2" id="KW-1185">Reference proteome</keyword>